<dbReference type="Pfam" id="PF00561">
    <property type="entry name" value="Abhydrolase_1"/>
    <property type="match status" value="1"/>
</dbReference>
<dbReference type="InterPro" id="IPR000073">
    <property type="entry name" value="AB_hydrolase_1"/>
</dbReference>
<evidence type="ECO:0000259" key="3">
    <source>
        <dbReference type="Pfam" id="PF00561"/>
    </source>
</evidence>
<evidence type="ECO:0000256" key="2">
    <source>
        <dbReference type="PIRSR" id="PIRSR005211-1"/>
    </source>
</evidence>
<organism evidence="4 5">
    <name type="scientific">Vogesella indigofera</name>
    <name type="common">Pseudomonas indigofera</name>
    <dbReference type="NCBI Taxonomy" id="45465"/>
    <lineage>
        <taxon>Bacteria</taxon>
        <taxon>Pseudomonadati</taxon>
        <taxon>Pseudomonadota</taxon>
        <taxon>Betaproteobacteria</taxon>
        <taxon>Neisseriales</taxon>
        <taxon>Chromobacteriaceae</taxon>
        <taxon>Vogesella</taxon>
    </lineage>
</organism>
<feature type="active site" description="Charge relay system" evidence="2">
    <location>
        <position position="287"/>
    </location>
</feature>
<name>A0A495BIV7_VOGIN</name>
<reference evidence="4 5" key="1">
    <citation type="submission" date="2018-10" db="EMBL/GenBank/DDBJ databases">
        <title>Genomic Encyclopedia of Type Strains, Phase IV (KMG-IV): sequencing the most valuable type-strain genomes for metagenomic binning, comparative biology and taxonomic classification.</title>
        <authorList>
            <person name="Goeker M."/>
        </authorList>
    </citation>
    <scope>NUCLEOTIDE SEQUENCE [LARGE SCALE GENOMIC DNA]</scope>
    <source>
        <strain evidence="4 5">DSM 3303</strain>
    </source>
</reference>
<gene>
    <name evidence="4" type="ORF">C8E02_1049</name>
</gene>
<dbReference type="PANTHER" id="PTHR10794:SF94">
    <property type="entry name" value="ESTERASE YHET-RELATED"/>
    <property type="match status" value="1"/>
</dbReference>
<evidence type="ECO:0000313" key="4">
    <source>
        <dbReference type="EMBL" id="RKQ61280.1"/>
    </source>
</evidence>
<dbReference type="InterPro" id="IPR050960">
    <property type="entry name" value="AB_hydrolase_4_sf"/>
</dbReference>
<dbReference type="GO" id="GO:0047372">
    <property type="term" value="F:monoacylglycerol lipase activity"/>
    <property type="evidence" value="ECO:0007669"/>
    <property type="project" value="TreeGrafter"/>
</dbReference>
<sequence length="321" mass="35187">MSYCPPRWLLGSHLQTIWPALFLKSQPPAYRREIWPTPDGGEIAVDYVDGNAGAPLVVLFHGLEGSSHSHYASALMHAVKARGWRGVVPHFRGCGGQPNLLRRAYHAGDAAEIDWILQRLAAKDTVLFVAGVSLGGNMLLRYLGEHGARALPQAAAAISAPLDLAAASTCLDRGFGRHVYTRMFLNTLKPKSLAQLAQHPDLFDGEAVRNSKTFVEFDNLVTAPLHGYRDVQDYWRRASSKPLLKDIVRPTLVLNARNDPFLPVSALPGNGEVSPAVTLEQPEHGGHVGFVSGRFPGHLRWLPQRLLTFFDHHLPGNTGTD</sequence>
<protein>
    <recommendedName>
        <fullName evidence="3">AB hydrolase-1 domain-containing protein</fullName>
    </recommendedName>
</protein>
<dbReference type="RefSeq" id="WP_120809904.1">
    <property type="nucleotide sequence ID" value="NZ_RBID01000011.1"/>
</dbReference>
<comment type="caution">
    <text evidence="4">The sequence shown here is derived from an EMBL/GenBank/DDBJ whole genome shotgun (WGS) entry which is preliminary data.</text>
</comment>
<dbReference type="InterPro" id="IPR012020">
    <property type="entry name" value="ABHD4"/>
</dbReference>
<evidence type="ECO:0000313" key="5">
    <source>
        <dbReference type="Proteomes" id="UP000279384"/>
    </source>
</evidence>
<dbReference type="PANTHER" id="PTHR10794">
    <property type="entry name" value="ABHYDROLASE DOMAIN-CONTAINING PROTEIN"/>
    <property type="match status" value="1"/>
</dbReference>
<feature type="active site" description="Charge relay system" evidence="2">
    <location>
        <position position="133"/>
    </location>
</feature>
<dbReference type="EMBL" id="RBID01000011">
    <property type="protein sequence ID" value="RKQ61280.1"/>
    <property type="molecule type" value="Genomic_DNA"/>
</dbReference>
<accession>A0A495BIV7</accession>
<dbReference type="GO" id="GO:0034338">
    <property type="term" value="F:short-chain carboxylesterase activity"/>
    <property type="evidence" value="ECO:0007669"/>
    <property type="project" value="TreeGrafter"/>
</dbReference>
<dbReference type="AlphaFoldDB" id="A0A495BIV7"/>
<dbReference type="Gene3D" id="3.40.50.1820">
    <property type="entry name" value="alpha/beta hydrolase"/>
    <property type="match status" value="1"/>
</dbReference>
<feature type="domain" description="AB hydrolase-1" evidence="3">
    <location>
        <begin position="55"/>
        <end position="291"/>
    </location>
</feature>
<dbReference type="SUPFAM" id="SSF53474">
    <property type="entry name" value="alpha/beta-Hydrolases"/>
    <property type="match status" value="1"/>
</dbReference>
<dbReference type="InterPro" id="IPR029058">
    <property type="entry name" value="AB_hydrolase_fold"/>
</dbReference>
<feature type="active site" description="Charge relay system" evidence="2">
    <location>
        <position position="259"/>
    </location>
</feature>
<comment type="similarity">
    <text evidence="1">Belongs to the AB hydrolase superfamily. AB hydrolase 4 family.</text>
</comment>
<proteinExistence type="inferred from homology"/>
<dbReference type="PIRSF" id="PIRSF005211">
    <property type="entry name" value="Ab_hydro_YheT"/>
    <property type="match status" value="1"/>
</dbReference>
<dbReference type="Proteomes" id="UP000279384">
    <property type="component" value="Unassembled WGS sequence"/>
</dbReference>
<evidence type="ECO:0000256" key="1">
    <source>
        <dbReference type="ARBA" id="ARBA00010884"/>
    </source>
</evidence>